<comment type="caution">
    <text evidence="6">Lacks conserved residue(s) required for the propagation of feature annotation.</text>
</comment>
<keyword evidence="2 6" id="KW-0288">FMN</keyword>
<comment type="function">
    <text evidence="6">Also exhibits azoreductase activity. Catalyzes the reductive cleavage of the azo bond in aromatic azo compounds to the corresponding amines.</text>
</comment>
<protein>
    <recommendedName>
        <fullName evidence="6">FMN dependent NADH:quinone oxidoreductase</fullName>
        <ecNumber evidence="6">1.6.5.-</ecNumber>
    </recommendedName>
    <alternativeName>
        <fullName evidence="6">Azo-dye reductase</fullName>
    </alternativeName>
    <alternativeName>
        <fullName evidence="6">FMN-dependent NADH-azo compound oxidoreductase</fullName>
    </alternativeName>
    <alternativeName>
        <fullName evidence="6">FMN-dependent NADH-azoreductase</fullName>
        <ecNumber evidence="6">1.7.1.17</ecNumber>
    </alternativeName>
</protein>
<dbReference type="HAMAP" id="MF_01216">
    <property type="entry name" value="Azoreductase_type1"/>
    <property type="match status" value="1"/>
</dbReference>
<evidence type="ECO:0000256" key="4">
    <source>
        <dbReference type="ARBA" id="ARBA00023027"/>
    </source>
</evidence>
<accession>A0A845V5Z7</accession>
<dbReference type="InterPro" id="IPR023048">
    <property type="entry name" value="NADH:quinone_OxRdtase_FMN_depd"/>
</dbReference>
<comment type="function">
    <text evidence="6">Quinone reductase that provides resistance to thiol-specific stress caused by electrophilic quinones.</text>
</comment>
<dbReference type="AlphaFoldDB" id="A0A845V5Z7"/>
<comment type="catalytic activity">
    <reaction evidence="6">
        <text>2 a quinone + NADH + H(+) = 2 a 1,4-benzosemiquinone + NAD(+)</text>
        <dbReference type="Rhea" id="RHEA:65952"/>
        <dbReference type="ChEBI" id="CHEBI:15378"/>
        <dbReference type="ChEBI" id="CHEBI:57540"/>
        <dbReference type="ChEBI" id="CHEBI:57945"/>
        <dbReference type="ChEBI" id="CHEBI:132124"/>
        <dbReference type="ChEBI" id="CHEBI:134225"/>
    </reaction>
</comment>
<evidence type="ECO:0000313" key="9">
    <source>
        <dbReference type="Proteomes" id="UP000484885"/>
    </source>
</evidence>
<dbReference type="InterPro" id="IPR050104">
    <property type="entry name" value="FMN-dep_NADH:Q_OxRdtase_AzoR1"/>
</dbReference>
<evidence type="ECO:0000313" key="8">
    <source>
        <dbReference type="EMBL" id="NDY95621.1"/>
    </source>
</evidence>
<evidence type="ECO:0000256" key="1">
    <source>
        <dbReference type="ARBA" id="ARBA00022630"/>
    </source>
</evidence>
<organism evidence="8 9">
    <name type="scientific">Wenzhouxiangella limi</name>
    <dbReference type="NCBI Taxonomy" id="2707351"/>
    <lineage>
        <taxon>Bacteria</taxon>
        <taxon>Pseudomonadati</taxon>
        <taxon>Pseudomonadota</taxon>
        <taxon>Gammaproteobacteria</taxon>
        <taxon>Chromatiales</taxon>
        <taxon>Wenzhouxiangellaceae</taxon>
        <taxon>Wenzhouxiangella</taxon>
    </lineage>
</organism>
<comment type="cofactor">
    <cofactor evidence="6">
        <name>FMN</name>
        <dbReference type="ChEBI" id="CHEBI:58210"/>
    </cofactor>
    <text evidence="6">Binds 1 FMN per subunit.</text>
</comment>
<dbReference type="InterPro" id="IPR003680">
    <property type="entry name" value="Flavodoxin_fold"/>
</dbReference>
<evidence type="ECO:0000256" key="3">
    <source>
        <dbReference type="ARBA" id="ARBA00023002"/>
    </source>
</evidence>
<dbReference type="Pfam" id="PF02525">
    <property type="entry name" value="Flavodoxin_2"/>
    <property type="match status" value="1"/>
</dbReference>
<name>A0A845V5Z7_9GAMM</name>
<sequence>MPTLLVIKASLFGDDGQSSQLANAFTSRWREQYPNGQVLCRDLAADPLPHLTAEAVAGFQAEATERSPTQQASLAMSDTLIAELKQADAVAVALPMYNFTVPSTFKSWMDHVARAGVTFRYTEAGPKGLLETGPLYVFCARGGRYQGTENDTQTRLIEMFFGMLGFAEIHFTYAEGLALGEQAAAEAVGEARERIALLPLSVREGSQ</sequence>
<evidence type="ECO:0000256" key="5">
    <source>
        <dbReference type="ARBA" id="ARBA00048542"/>
    </source>
</evidence>
<dbReference type="GO" id="GO:0009055">
    <property type="term" value="F:electron transfer activity"/>
    <property type="evidence" value="ECO:0007669"/>
    <property type="project" value="UniProtKB-UniRule"/>
</dbReference>
<dbReference type="Gene3D" id="3.40.50.360">
    <property type="match status" value="1"/>
</dbReference>
<comment type="caution">
    <text evidence="8">The sequence shown here is derived from an EMBL/GenBank/DDBJ whole genome shotgun (WGS) entry which is preliminary data.</text>
</comment>
<comment type="subunit">
    <text evidence="6">Homodimer.</text>
</comment>
<keyword evidence="9" id="KW-1185">Reference proteome</keyword>
<gene>
    <name evidence="6" type="primary">azoR</name>
    <name evidence="8" type="ORF">G3I74_07770</name>
</gene>
<feature type="binding site" evidence="6">
    <location>
        <begin position="96"/>
        <end position="99"/>
    </location>
    <ligand>
        <name>FMN</name>
        <dbReference type="ChEBI" id="CHEBI:58210"/>
    </ligand>
</feature>
<reference evidence="8 9" key="1">
    <citation type="submission" date="2020-02" db="EMBL/GenBank/DDBJ databases">
        <authorList>
            <person name="Zhang X.-Y."/>
        </authorList>
    </citation>
    <scope>NUCLEOTIDE SEQUENCE [LARGE SCALE GENOMIC DNA]</scope>
    <source>
        <strain evidence="8 9">C33</strain>
    </source>
</reference>
<evidence type="ECO:0000256" key="6">
    <source>
        <dbReference type="HAMAP-Rule" id="MF_01216"/>
    </source>
</evidence>
<evidence type="ECO:0000259" key="7">
    <source>
        <dbReference type="Pfam" id="PF02525"/>
    </source>
</evidence>
<dbReference type="SUPFAM" id="SSF52218">
    <property type="entry name" value="Flavoproteins"/>
    <property type="match status" value="1"/>
</dbReference>
<feature type="binding site" evidence="6">
    <location>
        <position position="10"/>
    </location>
    <ligand>
        <name>FMN</name>
        <dbReference type="ChEBI" id="CHEBI:58210"/>
    </ligand>
</feature>
<dbReference type="PANTHER" id="PTHR43741:SF2">
    <property type="entry name" value="FMN-DEPENDENT NADH:QUINONE OXIDOREDUCTASE"/>
    <property type="match status" value="1"/>
</dbReference>
<dbReference type="InterPro" id="IPR029039">
    <property type="entry name" value="Flavoprotein-like_sf"/>
</dbReference>
<dbReference type="GO" id="GO:0016652">
    <property type="term" value="F:oxidoreductase activity, acting on NAD(P)H as acceptor"/>
    <property type="evidence" value="ECO:0007669"/>
    <property type="project" value="UniProtKB-UniRule"/>
</dbReference>
<dbReference type="GO" id="GO:0016655">
    <property type="term" value="F:oxidoreductase activity, acting on NAD(P)H, quinone or similar compound as acceptor"/>
    <property type="evidence" value="ECO:0007669"/>
    <property type="project" value="InterPro"/>
</dbReference>
<evidence type="ECO:0000256" key="2">
    <source>
        <dbReference type="ARBA" id="ARBA00022643"/>
    </source>
</evidence>
<feature type="domain" description="Flavodoxin-like fold" evidence="7">
    <location>
        <begin position="3"/>
        <end position="195"/>
    </location>
</feature>
<proteinExistence type="inferred from homology"/>
<comment type="catalytic activity">
    <reaction evidence="5">
        <text>N,N-dimethyl-1,4-phenylenediamine + anthranilate + 2 NAD(+) = 2-(4-dimethylaminophenyl)diazenylbenzoate + 2 NADH + 2 H(+)</text>
        <dbReference type="Rhea" id="RHEA:55872"/>
        <dbReference type="ChEBI" id="CHEBI:15378"/>
        <dbReference type="ChEBI" id="CHEBI:15783"/>
        <dbReference type="ChEBI" id="CHEBI:16567"/>
        <dbReference type="ChEBI" id="CHEBI:57540"/>
        <dbReference type="ChEBI" id="CHEBI:57945"/>
        <dbReference type="ChEBI" id="CHEBI:71579"/>
        <dbReference type="EC" id="1.7.1.17"/>
    </reaction>
    <physiologicalReaction direction="right-to-left" evidence="5">
        <dbReference type="Rhea" id="RHEA:55874"/>
    </physiologicalReaction>
</comment>
<dbReference type="EMBL" id="JAAGSC010000040">
    <property type="protein sequence ID" value="NDY95621.1"/>
    <property type="molecule type" value="Genomic_DNA"/>
</dbReference>
<dbReference type="PANTHER" id="PTHR43741">
    <property type="entry name" value="FMN-DEPENDENT NADH-AZOREDUCTASE 1"/>
    <property type="match status" value="1"/>
</dbReference>
<keyword evidence="1 6" id="KW-0285">Flavoprotein</keyword>
<dbReference type="GO" id="GO:0010181">
    <property type="term" value="F:FMN binding"/>
    <property type="evidence" value="ECO:0007669"/>
    <property type="project" value="UniProtKB-UniRule"/>
</dbReference>
<dbReference type="EC" id="1.7.1.17" evidence="6"/>
<keyword evidence="4 6" id="KW-0520">NAD</keyword>
<dbReference type="RefSeq" id="WP_164211018.1">
    <property type="nucleotide sequence ID" value="NZ_JAAGSC010000040.1"/>
</dbReference>
<keyword evidence="3 6" id="KW-0560">Oxidoreductase</keyword>
<dbReference type="Proteomes" id="UP000484885">
    <property type="component" value="Unassembled WGS sequence"/>
</dbReference>
<dbReference type="EC" id="1.6.5.-" evidence="6"/>
<comment type="similarity">
    <text evidence="6">Belongs to the azoreductase type 1 family.</text>
</comment>